<dbReference type="AlphaFoldDB" id="A0A3G8ZPL8"/>
<evidence type="ECO:0000256" key="1">
    <source>
        <dbReference type="SAM" id="MobiDB-lite"/>
    </source>
</evidence>
<dbReference type="KEGG" id="nak:EH165_15185"/>
<protein>
    <submittedName>
        <fullName evidence="2">Uncharacterized protein</fullName>
    </submittedName>
</protein>
<organism evidence="2 3">
    <name type="scientific">Nakamurella antarctica</name>
    <dbReference type="NCBI Taxonomy" id="1902245"/>
    <lineage>
        <taxon>Bacteria</taxon>
        <taxon>Bacillati</taxon>
        <taxon>Actinomycetota</taxon>
        <taxon>Actinomycetes</taxon>
        <taxon>Nakamurellales</taxon>
        <taxon>Nakamurellaceae</taxon>
        <taxon>Nakamurella</taxon>
    </lineage>
</organism>
<evidence type="ECO:0000313" key="2">
    <source>
        <dbReference type="EMBL" id="AZI59282.1"/>
    </source>
</evidence>
<dbReference type="RefSeq" id="WP_124800186.1">
    <property type="nucleotide sequence ID" value="NZ_CP034170.1"/>
</dbReference>
<sequence length="98" mass="10499">MADKLLPCGPHTYVAADLIALNTAPSEDIKGRSQHLQVAPRDVSLPLTARGRGVGRTPGTASSQDSETPDSNLSDNRQHIAKILIVPDAVFHVKHNQI</sequence>
<gene>
    <name evidence="2" type="ORF">EH165_15185</name>
</gene>
<dbReference type="EMBL" id="CP034170">
    <property type="protein sequence ID" value="AZI59282.1"/>
    <property type="molecule type" value="Genomic_DNA"/>
</dbReference>
<reference evidence="2 3" key="2">
    <citation type="submission" date="2018-12" db="EMBL/GenBank/DDBJ databases">
        <title>Nakamurella antarcticus sp. nov., isolated from Antarctica South Shetland Islands soil.</title>
        <authorList>
            <person name="Peng F."/>
        </authorList>
    </citation>
    <scope>NUCLEOTIDE SEQUENCE [LARGE SCALE GENOMIC DNA]</scope>
    <source>
        <strain evidence="2 3">S14-144</strain>
    </source>
</reference>
<accession>A0A3G8ZPL8</accession>
<proteinExistence type="predicted"/>
<name>A0A3G8ZPL8_9ACTN</name>
<evidence type="ECO:0000313" key="3">
    <source>
        <dbReference type="Proteomes" id="UP000268084"/>
    </source>
</evidence>
<reference evidence="2 3" key="1">
    <citation type="submission" date="2018-11" db="EMBL/GenBank/DDBJ databases">
        <authorList>
            <person name="Da X."/>
        </authorList>
    </citation>
    <scope>NUCLEOTIDE SEQUENCE [LARGE SCALE GENOMIC DNA]</scope>
    <source>
        <strain evidence="2 3">S14-144</strain>
    </source>
</reference>
<feature type="region of interest" description="Disordered" evidence="1">
    <location>
        <begin position="43"/>
        <end position="75"/>
    </location>
</feature>
<feature type="compositionally biased region" description="Polar residues" evidence="1">
    <location>
        <begin position="59"/>
        <end position="75"/>
    </location>
</feature>
<dbReference type="Proteomes" id="UP000268084">
    <property type="component" value="Chromosome"/>
</dbReference>
<keyword evidence="3" id="KW-1185">Reference proteome</keyword>